<dbReference type="InterPro" id="IPR046167">
    <property type="entry name" value="DUF6169"/>
</dbReference>
<reference evidence="1 2" key="1">
    <citation type="submission" date="2023-12" db="EMBL/GenBank/DDBJ databases">
        <title>Novel species of the genus Arcicella isolated from rivers.</title>
        <authorList>
            <person name="Lu H."/>
        </authorList>
    </citation>
    <scope>NUCLEOTIDE SEQUENCE [LARGE SCALE GENOMIC DNA]</scope>
    <source>
        <strain evidence="1 2">KCTC 23307</strain>
    </source>
</reference>
<dbReference type="Proteomes" id="UP001302949">
    <property type="component" value="Unassembled WGS sequence"/>
</dbReference>
<keyword evidence="2" id="KW-1185">Reference proteome</keyword>
<evidence type="ECO:0000313" key="2">
    <source>
        <dbReference type="Proteomes" id="UP001302949"/>
    </source>
</evidence>
<proteinExistence type="predicted"/>
<evidence type="ECO:0000313" key="1">
    <source>
        <dbReference type="EMBL" id="MEA5139614.1"/>
    </source>
</evidence>
<dbReference type="Pfam" id="PF19666">
    <property type="entry name" value="DUF6169"/>
    <property type="match status" value="1"/>
</dbReference>
<accession>A0ABU5QB80</accession>
<dbReference type="EMBL" id="JAYFUM010000010">
    <property type="protein sequence ID" value="MEA5139614.1"/>
    <property type="molecule type" value="Genomic_DNA"/>
</dbReference>
<name>A0ABU5QB80_9BACT</name>
<gene>
    <name evidence="1" type="ORF">VB248_10725</name>
</gene>
<organism evidence="1 2">
    <name type="scientific">Arcicella rigui</name>
    <dbReference type="NCBI Taxonomy" id="797020"/>
    <lineage>
        <taxon>Bacteria</taxon>
        <taxon>Pseudomonadati</taxon>
        <taxon>Bacteroidota</taxon>
        <taxon>Cytophagia</taxon>
        <taxon>Cytophagales</taxon>
        <taxon>Flectobacillaceae</taxon>
        <taxon>Arcicella</taxon>
    </lineage>
</organism>
<sequence length="160" mass="19177">MLSAQYKPYEIKVLEGQTQYEFVFSFTTDNNIDYIATFNKAEYRFNEECYQAFNVYDFSFYNVQNLGDFSDPRISSTIHKLLVYFMETNGHAIIYICDDADGKSEARDRLFKWWYRHFDNSQYQAYFTKIELPEYDTYVGIIALVGDSGFENYLRYLEIY</sequence>
<protein>
    <submittedName>
        <fullName evidence="1">DUF6169 family protein</fullName>
    </submittedName>
</protein>
<dbReference type="RefSeq" id="WP_323296768.1">
    <property type="nucleotide sequence ID" value="NZ_JAYFUM010000010.1"/>
</dbReference>
<comment type="caution">
    <text evidence="1">The sequence shown here is derived from an EMBL/GenBank/DDBJ whole genome shotgun (WGS) entry which is preliminary data.</text>
</comment>